<gene>
    <name evidence="10" type="ORF">D2V07_02080</name>
</gene>
<feature type="domain" description="NAD(P)-binding" evidence="9">
    <location>
        <begin position="3"/>
        <end position="196"/>
    </location>
</feature>
<evidence type="ECO:0000256" key="1">
    <source>
        <dbReference type="ARBA" id="ARBA00005173"/>
    </source>
</evidence>
<keyword evidence="4" id="KW-0560">Oxidoreductase</keyword>
<comment type="catalytic activity">
    <reaction evidence="8">
        <text>protochlorophyllide a + NADP(+) = 3,8-divinyl protochlorophyllide a + NADPH + H(+)</text>
        <dbReference type="Rhea" id="RHEA:48884"/>
        <dbReference type="ChEBI" id="CHEBI:15378"/>
        <dbReference type="ChEBI" id="CHEBI:57783"/>
        <dbReference type="ChEBI" id="CHEBI:58349"/>
        <dbReference type="ChEBI" id="CHEBI:58632"/>
        <dbReference type="ChEBI" id="CHEBI:83350"/>
        <dbReference type="EC" id="1.3.1.75"/>
    </reaction>
</comment>
<protein>
    <recommendedName>
        <fullName evidence="7">Divinyl chlorophyllide a 8-vinyl-reductase, chloroplastic</fullName>
        <ecNumber evidence="6">1.3.1.75</ecNumber>
    </recommendedName>
</protein>
<organism evidence="10 11">
    <name type="scientific">Aurantiacibacter zhengii</name>
    <dbReference type="NCBI Taxonomy" id="2307003"/>
    <lineage>
        <taxon>Bacteria</taxon>
        <taxon>Pseudomonadati</taxon>
        <taxon>Pseudomonadota</taxon>
        <taxon>Alphaproteobacteria</taxon>
        <taxon>Sphingomonadales</taxon>
        <taxon>Erythrobacteraceae</taxon>
        <taxon>Aurantiacibacter</taxon>
    </lineage>
</organism>
<dbReference type="PANTHER" id="PTHR47378:SF1">
    <property type="entry name" value="DIVINYL CHLOROPHYLLIDE A 8-VINYL-REDUCTASE, CHLOROPLASTIC"/>
    <property type="match status" value="1"/>
</dbReference>
<accession>A0A418NXK8</accession>
<name>A0A418NXK8_9SPHN</name>
<dbReference type="Proteomes" id="UP000286576">
    <property type="component" value="Unassembled WGS sequence"/>
</dbReference>
<keyword evidence="11" id="KW-1185">Reference proteome</keyword>
<keyword evidence="2" id="KW-0521">NADP</keyword>
<evidence type="ECO:0000256" key="8">
    <source>
        <dbReference type="ARBA" id="ARBA00049498"/>
    </source>
</evidence>
<dbReference type="InterPro" id="IPR016040">
    <property type="entry name" value="NAD(P)-bd_dom"/>
</dbReference>
<dbReference type="GO" id="GO:0033728">
    <property type="term" value="F:3,8-divinyl protochlorophyllide a 8-vinyl-reductase (NADPH) activity"/>
    <property type="evidence" value="ECO:0007669"/>
    <property type="project" value="UniProtKB-EC"/>
</dbReference>
<evidence type="ECO:0000256" key="6">
    <source>
        <dbReference type="ARBA" id="ARBA00024059"/>
    </source>
</evidence>
<evidence type="ECO:0000256" key="5">
    <source>
        <dbReference type="ARBA" id="ARBA00023171"/>
    </source>
</evidence>
<evidence type="ECO:0000256" key="2">
    <source>
        <dbReference type="ARBA" id="ARBA00022857"/>
    </source>
</evidence>
<comment type="caution">
    <text evidence="10">The sequence shown here is derived from an EMBL/GenBank/DDBJ whole genome shotgun (WGS) entry which is preliminary data.</text>
</comment>
<keyword evidence="3" id="KW-0809">Transit peptide</keyword>
<evidence type="ECO:0000256" key="7">
    <source>
        <dbReference type="ARBA" id="ARBA00024089"/>
    </source>
</evidence>
<keyword evidence="5" id="KW-0149">Chlorophyll biosynthesis</keyword>
<reference evidence="10 11" key="1">
    <citation type="submission" date="2018-08" db="EMBL/GenBank/DDBJ databases">
        <title>Erythrobacter zhengii sp.nov., a bacterium isolated from deep-sea sediment.</title>
        <authorList>
            <person name="Fang C."/>
            <person name="Wu Y.-H."/>
            <person name="Sun C."/>
            <person name="Wang H."/>
            <person name="Cheng H."/>
            <person name="Meng F.-X."/>
            <person name="Wang C.-S."/>
            <person name="Xu X.-W."/>
        </authorList>
    </citation>
    <scope>NUCLEOTIDE SEQUENCE [LARGE SCALE GENOMIC DNA]</scope>
    <source>
        <strain evidence="10 11">V18</strain>
    </source>
</reference>
<proteinExistence type="predicted"/>
<dbReference type="SUPFAM" id="SSF51735">
    <property type="entry name" value="NAD(P)-binding Rossmann-fold domains"/>
    <property type="match status" value="1"/>
</dbReference>
<dbReference type="PANTHER" id="PTHR47378">
    <property type="entry name" value="DIVINYL CHLOROPHYLLIDE A 8-VINYL-REDUCTASE, CHLOROPLASTIC"/>
    <property type="match status" value="1"/>
</dbReference>
<dbReference type="EMBL" id="QXFL01000001">
    <property type="protein sequence ID" value="RIV89381.1"/>
    <property type="molecule type" value="Genomic_DNA"/>
</dbReference>
<dbReference type="InterPro" id="IPR036291">
    <property type="entry name" value="NAD(P)-bd_dom_sf"/>
</dbReference>
<comment type="pathway">
    <text evidence="1">Porphyrin-containing compound metabolism; chlorophyll biosynthesis.</text>
</comment>
<evidence type="ECO:0000313" key="10">
    <source>
        <dbReference type="EMBL" id="RIV89381.1"/>
    </source>
</evidence>
<dbReference type="GO" id="GO:0015995">
    <property type="term" value="P:chlorophyll biosynthetic process"/>
    <property type="evidence" value="ECO:0007669"/>
    <property type="project" value="UniProtKB-UniPathway"/>
</dbReference>
<dbReference type="OrthoDB" id="7419852at2"/>
<dbReference type="Pfam" id="PF13460">
    <property type="entry name" value="NAD_binding_10"/>
    <property type="match status" value="1"/>
</dbReference>
<evidence type="ECO:0000256" key="3">
    <source>
        <dbReference type="ARBA" id="ARBA00022946"/>
    </source>
</evidence>
<dbReference type="AlphaFoldDB" id="A0A418NXK8"/>
<dbReference type="UniPathway" id="UPA00668"/>
<dbReference type="Gene3D" id="3.40.50.720">
    <property type="entry name" value="NAD(P)-binding Rossmann-like Domain"/>
    <property type="match status" value="1"/>
</dbReference>
<dbReference type="InterPro" id="IPR044201">
    <property type="entry name" value="DVR-like"/>
</dbReference>
<dbReference type="EC" id="1.3.1.75" evidence="6"/>
<dbReference type="CDD" id="cd05243">
    <property type="entry name" value="SDR_a5"/>
    <property type="match status" value="1"/>
</dbReference>
<evidence type="ECO:0000259" key="9">
    <source>
        <dbReference type="Pfam" id="PF13460"/>
    </source>
</evidence>
<sequence>MFGASGTIGRAVARALLADGHVVTSFLRHERAADAETGELVQAGVACRFGEVTDPASIMRDAFAGEPFDAVISCLASRSGVPADAKAIDYQANFDILKTAMANVVPHMVLLSAICVQKPRLAFQHAKLAFEKELQASGVTWTIIRPTAFFKSLSGQVDRVMRGKPFMLFGDGELTRCKPISDADLARYIVSALSDPGKRDRILPIGGPGPAITPREQGEMLFRLAGKEARFRHVSVASMDRIIALLDSAARFSKRASEKAEYARIGRYYATESMLVLNPATGEYDAEATPEFGEDTLEEHYRRLILERGDC</sequence>
<evidence type="ECO:0000256" key="4">
    <source>
        <dbReference type="ARBA" id="ARBA00023002"/>
    </source>
</evidence>
<evidence type="ECO:0000313" key="11">
    <source>
        <dbReference type="Proteomes" id="UP000286576"/>
    </source>
</evidence>